<dbReference type="Proteomes" id="UP000076871">
    <property type="component" value="Unassembled WGS sequence"/>
</dbReference>
<feature type="domain" description="CxC5 like cysteine cluster associated with KDZ" evidence="1">
    <location>
        <begin position="5"/>
        <end position="82"/>
    </location>
</feature>
<dbReference type="RefSeq" id="XP_040761933.1">
    <property type="nucleotide sequence ID" value="XM_040910837.1"/>
</dbReference>
<dbReference type="InterPro" id="IPR041539">
    <property type="entry name" value="CxC5"/>
</dbReference>
<protein>
    <recommendedName>
        <fullName evidence="5">CxC6 like cysteine cluster associated with KDZ domain-containing protein</fullName>
    </recommendedName>
</protein>
<keyword evidence="4" id="KW-1185">Reference proteome</keyword>
<dbReference type="EMBL" id="KV427638">
    <property type="protein sequence ID" value="KZT04193.1"/>
    <property type="molecule type" value="Genomic_DNA"/>
</dbReference>
<evidence type="ECO:0000259" key="1">
    <source>
        <dbReference type="Pfam" id="PF18718"/>
    </source>
</evidence>
<evidence type="ECO:0000313" key="4">
    <source>
        <dbReference type="Proteomes" id="UP000076871"/>
    </source>
</evidence>
<dbReference type="InParanoid" id="A0A165D5N0"/>
<organism evidence="3 4">
    <name type="scientific">Laetiporus sulphureus 93-53</name>
    <dbReference type="NCBI Taxonomy" id="1314785"/>
    <lineage>
        <taxon>Eukaryota</taxon>
        <taxon>Fungi</taxon>
        <taxon>Dikarya</taxon>
        <taxon>Basidiomycota</taxon>
        <taxon>Agaricomycotina</taxon>
        <taxon>Agaricomycetes</taxon>
        <taxon>Polyporales</taxon>
        <taxon>Laetiporus</taxon>
    </lineage>
</organism>
<evidence type="ECO:0008006" key="5">
    <source>
        <dbReference type="Google" id="ProtNLM"/>
    </source>
</evidence>
<dbReference type="Pfam" id="PF18721">
    <property type="entry name" value="CxC6"/>
    <property type="match status" value="1"/>
</dbReference>
<name>A0A165D5N0_9APHY</name>
<dbReference type="OrthoDB" id="2501483at2759"/>
<feature type="domain" description="CxC6 like cysteine cluster associated with KDZ" evidence="2">
    <location>
        <begin position="166"/>
        <end position="221"/>
    </location>
</feature>
<evidence type="ECO:0000259" key="2">
    <source>
        <dbReference type="Pfam" id="PF18721"/>
    </source>
</evidence>
<gene>
    <name evidence="3" type="ORF">LAESUDRAFT_738004</name>
</gene>
<reference evidence="3 4" key="1">
    <citation type="journal article" date="2016" name="Mol. Biol. Evol.">
        <title>Comparative Genomics of Early-Diverging Mushroom-Forming Fungi Provides Insights into the Origins of Lignocellulose Decay Capabilities.</title>
        <authorList>
            <person name="Nagy L.G."/>
            <person name="Riley R."/>
            <person name="Tritt A."/>
            <person name="Adam C."/>
            <person name="Daum C."/>
            <person name="Floudas D."/>
            <person name="Sun H."/>
            <person name="Yadav J.S."/>
            <person name="Pangilinan J."/>
            <person name="Larsson K.H."/>
            <person name="Matsuura K."/>
            <person name="Barry K."/>
            <person name="Labutti K."/>
            <person name="Kuo R."/>
            <person name="Ohm R.A."/>
            <person name="Bhattacharya S.S."/>
            <person name="Shirouzu T."/>
            <person name="Yoshinaga Y."/>
            <person name="Martin F.M."/>
            <person name="Grigoriev I.V."/>
            <person name="Hibbett D.S."/>
        </authorList>
    </citation>
    <scope>NUCLEOTIDE SEQUENCE [LARGE SCALE GENOMIC DNA]</scope>
    <source>
        <strain evidence="3 4">93-53</strain>
    </source>
</reference>
<sequence>MVASLPACTTSLYCCNCHMRYHSNHYVHGKPTTHTYYPCVPCFIQVAQHFFVTDEVCKMFANLMIISWTSVTNCARFYNESLIMLDLHSALPSQWSSRLDIMPEYVWDAFFLYSLLTDHCECTTVLQLPHNAPSQDECLCPALHARNMLLASSGQEDAPEALHSVVTDGVSIGHPCCAVHDCMQLLIMTKDTRYCSVHAAKDKLADAGFMTCLLPSHCALESFKQLENKAMFQLKHCLECLRMSQLKQHDSQVSTLPSVLEELEVCAEHDITAADKMLSNILPQDAQFGHRRTHIEELCVTSCGVNLGCATFFGSEAINGVLTQAFFEGCALLIDIFHFKCKHKEIDIICDTHCNPYLWSELRTNDDQWRFNSSAAEQANVWFGKYQAIIREMQMVKHRNHMIVRKLERKGHKLYIIPREELLAM</sequence>
<dbReference type="STRING" id="1314785.A0A165D5N0"/>
<dbReference type="Pfam" id="PF18718">
    <property type="entry name" value="CxC5"/>
    <property type="match status" value="1"/>
</dbReference>
<accession>A0A165D5N0</accession>
<dbReference type="GeneID" id="63827866"/>
<dbReference type="AlphaFoldDB" id="A0A165D5N0"/>
<proteinExistence type="predicted"/>
<evidence type="ECO:0000313" key="3">
    <source>
        <dbReference type="EMBL" id="KZT04193.1"/>
    </source>
</evidence>
<dbReference type="InterPro" id="IPR040898">
    <property type="entry name" value="CxC6"/>
</dbReference>